<dbReference type="Gene3D" id="3.90.550.10">
    <property type="entry name" value="Spore Coat Polysaccharide Biosynthesis Protein SpsA, Chain A"/>
    <property type="match status" value="1"/>
</dbReference>
<keyword evidence="1" id="KW-1133">Transmembrane helix</keyword>
<dbReference type="SUPFAM" id="SSF53448">
    <property type="entry name" value="Nucleotide-diphospho-sugar transferases"/>
    <property type="match status" value="1"/>
</dbReference>
<dbReference type="InterPro" id="IPR001173">
    <property type="entry name" value="Glyco_trans_2-like"/>
</dbReference>
<gene>
    <name evidence="3" type="ORF">METZ01_LOCUS157708</name>
</gene>
<name>A0A382AU07_9ZZZZ</name>
<evidence type="ECO:0000256" key="1">
    <source>
        <dbReference type="SAM" id="Phobius"/>
    </source>
</evidence>
<evidence type="ECO:0000313" key="3">
    <source>
        <dbReference type="EMBL" id="SVB04854.1"/>
    </source>
</evidence>
<feature type="transmembrane region" description="Helical" evidence="1">
    <location>
        <begin position="276"/>
        <end position="294"/>
    </location>
</feature>
<dbReference type="PANTHER" id="PTHR43685">
    <property type="entry name" value="GLYCOSYLTRANSFERASE"/>
    <property type="match status" value="1"/>
</dbReference>
<reference evidence="3" key="1">
    <citation type="submission" date="2018-05" db="EMBL/GenBank/DDBJ databases">
        <authorList>
            <person name="Lanie J.A."/>
            <person name="Ng W.-L."/>
            <person name="Kazmierczak K.M."/>
            <person name="Andrzejewski T.M."/>
            <person name="Davidsen T.M."/>
            <person name="Wayne K.J."/>
            <person name="Tettelin H."/>
            <person name="Glass J.I."/>
            <person name="Rusch D."/>
            <person name="Podicherti R."/>
            <person name="Tsui H.-C.T."/>
            <person name="Winkler M.E."/>
        </authorList>
    </citation>
    <scope>NUCLEOTIDE SEQUENCE</scope>
</reference>
<dbReference type="PANTHER" id="PTHR43685:SF3">
    <property type="entry name" value="SLR2126 PROTEIN"/>
    <property type="match status" value="1"/>
</dbReference>
<protein>
    <recommendedName>
        <fullName evidence="2">Glycosyltransferase 2-like domain-containing protein</fullName>
    </recommendedName>
</protein>
<organism evidence="3">
    <name type="scientific">marine metagenome</name>
    <dbReference type="NCBI Taxonomy" id="408172"/>
    <lineage>
        <taxon>unclassified sequences</taxon>
        <taxon>metagenomes</taxon>
        <taxon>ecological metagenomes</taxon>
    </lineage>
</organism>
<accession>A0A382AU07</accession>
<dbReference type="Pfam" id="PF00535">
    <property type="entry name" value="Glycos_transf_2"/>
    <property type="match status" value="1"/>
</dbReference>
<keyword evidence="1" id="KW-0812">Transmembrane</keyword>
<proteinExistence type="predicted"/>
<keyword evidence="1" id="KW-0472">Membrane</keyword>
<evidence type="ECO:0000259" key="2">
    <source>
        <dbReference type="Pfam" id="PF00535"/>
    </source>
</evidence>
<feature type="transmembrane region" description="Helical" evidence="1">
    <location>
        <begin position="300"/>
        <end position="324"/>
    </location>
</feature>
<dbReference type="EMBL" id="UINC01026784">
    <property type="protein sequence ID" value="SVB04854.1"/>
    <property type="molecule type" value="Genomic_DNA"/>
</dbReference>
<dbReference type="InterPro" id="IPR050834">
    <property type="entry name" value="Glycosyltransf_2"/>
</dbReference>
<feature type="transmembrane region" description="Helical" evidence="1">
    <location>
        <begin position="250"/>
        <end position="269"/>
    </location>
</feature>
<feature type="domain" description="Glycosyltransferase 2-like" evidence="2">
    <location>
        <begin position="9"/>
        <end position="179"/>
    </location>
</feature>
<sequence length="343" mass="38892">MAGLPPIISIITPSYNRVDELKYLYNSLQEQSVDLKLFEFIVSDDGSTDSTEQTVKHWQTESNFPIKFITQKNQGPGAARNHGLENSEGELILFIDSDCEAHPDWIQTIYEEYLNDSFDACGGPDGAKDDFTTLQKAIDFAMTSFITTGGMRGHSEKMLAKFFPRTHNMGIKRSVYEKVGGFGDLRHGQDIELSNRIRKSGARIKFLINAVVYHRRRTSIKQFFKQVFNWGVARINLGKIDPSMLEPIHFLPSLATLFGFSIVGTAIYLDFPLDQLFLLIFIPLGLLSLFGAAKKNDLRIFPYLLVVIPAQIIGYGLGFILNFIKRYILNQGSWTGFKKRYYA</sequence>
<dbReference type="AlphaFoldDB" id="A0A382AU07"/>
<dbReference type="InterPro" id="IPR029044">
    <property type="entry name" value="Nucleotide-diphossugar_trans"/>
</dbReference>